<dbReference type="RefSeq" id="XP_001732641.1">
    <property type="nucleotide sequence ID" value="XM_001732589.1"/>
</dbReference>
<dbReference type="FunCoup" id="A8PTF5">
    <property type="interactions" value="114"/>
</dbReference>
<keyword evidence="7" id="KW-0256">Endoplasmic reticulum</keyword>
<dbReference type="InterPro" id="IPR017850">
    <property type="entry name" value="Alkaline_phosphatase_core_sf"/>
</dbReference>
<dbReference type="OrthoDB" id="272139at2759"/>
<comment type="caution">
    <text evidence="12">The sequence shown here is derived from an EMBL/GenBank/DDBJ whole genome shotgun (WGS) entry which is preliminary data.</text>
</comment>
<comment type="similarity">
    <text evidence="3">Belongs to the PIGG/PIGN/PIGO family. PIGO subfamily.</text>
</comment>
<dbReference type="GO" id="GO:0006506">
    <property type="term" value="P:GPI anchor biosynthetic process"/>
    <property type="evidence" value="ECO:0007669"/>
    <property type="project" value="UniProtKB-UniPathway"/>
</dbReference>
<accession>A8PTF5</accession>
<evidence type="ECO:0000256" key="3">
    <source>
        <dbReference type="ARBA" id="ARBA00008695"/>
    </source>
</evidence>
<feature type="transmembrane region" description="Helical" evidence="11">
    <location>
        <begin position="678"/>
        <end position="695"/>
    </location>
</feature>
<evidence type="ECO:0000313" key="13">
    <source>
        <dbReference type="Proteomes" id="UP000008837"/>
    </source>
</evidence>
<feature type="transmembrane region" description="Helical" evidence="11">
    <location>
        <begin position="974"/>
        <end position="1003"/>
    </location>
</feature>
<evidence type="ECO:0000256" key="10">
    <source>
        <dbReference type="ARBA" id="ARBA00023180"/>
    </source>
</evidence>
<evidence type="ECO:0000256" key="11">
    <source>
        <dbReference type="SAM" id="Phobius"/>
    </source>
</evidence>
<evidence type="ECO:0000256" key="4">
    <source>
        <dbReference type="ARBA" id="ARBA00022502"/>
    </source>
</evidence>
<feature type="transmembrane region" description="Helical" evidence="11">
    <location>
        <begin position="652"/>
        <end position="671"/>
    </location>
</feature>
<comment type="pathway">
    <text evidence="2">Glycolipid biosynthesis; glycosylphosphatidylinositol-anchor biosynthesis.</text>
</comment>
<reference evidence="12 13" key="1">
    <citation type="journal article" date="2007" name="Proc. Natl. Acad. Sci. U.S.A.">
        <title>Dandruff-associated Malassezia genomes reveal convergent and divergent virulence traits shared with plant and human fungal pathogens.</title>
        <authorList>
            <person name="Xu J."/>
            <person name="Saunders C.W."/>
            <person name="Hu P."/>
            <person name="Grant R.A."/>
            <person name="Boekhout T."/>
            <person name="Kuramae E.E."/>
            <person name="Kronstad J.W."/>
            <person name="Deangelis Y.M."/>
            <person name="Reeder N.L."/>
            <person name="Johnstone K.R."/>
            <person name="Leland M."/>
            <person name="Fieno A.M."/>
            <person name="Begley W.M."/>
            <person name="Sun Y."/>
            <person name="Lacey M.P."/>
            <person name="Chaudhary T."/>
            <person name="Keough T."/>
            <person name="Chu L."/>
            <person name="Sears R."/>
            <person name="Yuan B."/>
            <person name="Dawson T.L.Jr."/>
        </authorList>
    </citation>
    <scope>NUCLEOTIDE SEQUENCE [LARGE SCALE GENOMIC DNA]</scope>
    <source>
        <strain evidence="13">ATCC MYA-4612 / CBS 7966</strain>
    </source>
</reference>
<keyword evidence="13" id="KW-1185">Reference proteome</keyword>
<protein>
    <submittedName>
        <fullName evidence="12">Uncharacterized protein</fullName>
    </submittedName>
</protein>
<keyword evidence="5" id="KW-0808">Transferase</keyword>
<feature type="transmembrane region" description="Helical" evidence="11">
    <location>
        <begin position="770"/>
        <end position="789"/>
    </location>
</feature>
<dbReference type="AlphaFoldDB" id="A8PTF5"/>
<feature type="transmembrane region" description="Helical" evidence="11">
    <location>
        <begin position="931"/>
        <end position="954"/>
    </location>
</feature>
<dbReference type="CDD" id="cd16023">
    <property type="entry name" value="GPI_EPT_3"/>
    <property type="match status" value="1"/>
</dbReference>
<feature type="transmembrane region" description="Helical" evidence="11">
    <location>
        <begin position="523"/>
        <end position="543"/>
    </location>
</feature>
<evidence type="ECO:0000256" key="8">
    <source>
        <dbReference type="ARBA" id="ARBA00022989"/>
    </source>
</evidence>
<keyword evidence="9 11" id="KW-0472">Membrane</keyword>
<dbReference type="GO" id="GO:0051377">
    <property type="term" value="F:mannose-ethanolamine phosphotransferase activity"/>
    <property type="evidence" value="ECO:0007669"/>
    <property type="project" value="InterPro"/>
</dbReference>
<evidence type="ECO:0000256" key="1">
    <source>
        <dbReference type="ARBA" id="ARBA00004477"/>
    </source>
</evidence>
<dbReference type="Gene3D" id="3.40.720.10">
    <property type="entry name" value="Alkaline Phosphatase, subunit A"/>
    <property type="match status" value="1"/>
</dbReference>
<feature type="transmembrane region" description="Helical" evidence="11">
    <location>
        <begin position="809"/>
        <end position="830"/>
    </location>
</feature>
<keyword evidence="8 11" id="KW-1133">Transmembrane helix</keyword>
<evidence type="ECO:0000256" key="9">
    <source>
        <dbReference type="ARBA" id="ARBA00023136"/>
    </source>
</evidence>
<keyword evidence="4" id="KW-0337">GPI-anchor biosynthesis</keyword>
<feature type="transmembrane region" description="Helical" evidence="11">
    <location>
        <begin position="623"/>
        <end position="640"/>
    </location>
</feature>
<dbReference type="GeneID" id="5856947"/>
<dbReference type="InterPro" id="IPR039524">
    <property type="entry name" value="PIGO/GPI13"/>
</dbReference>
<feature type="transmembrane region" description="Helical" evidence="11">
    <location>
        <begin position="738"/>
        <end position="758"/>
    </location>
</feature>
<dbReference type="GO" id="GO:0005789">
    <property type="term" value="C:endoplasmic reticulum membrane"/>
    <property type="evidence" value="ECO:0007669"/>
    <property type="project" value="UniProtKB-SubCell"/>
</dbReference>
<dbReference type="EMBL" id="AAYY01000001">
    <property type="protein sequence ID" value="EDP45427.1"/>
    <property type="molecule type" value="Genomic_DNA"/>
</dbReference>
<dbReference type="InterPro" id="IPR037675">
    <property type="entry name" value="PIG-O_N"/>
</dbReference>
<dbReference type="Pfam" id="PF01663">
    <property type="entry name" value="Phosphodiest"/>
    <property type="match status" value="1"/>
</dbReference>
<evidence type="ECO:0000256" key="6">
    <source>
        <dbReference type="ARBA" id="ARBA00022692"/>
    </source>
</evidence>
<dbReference type="STRING" id="425265.A8PTF5"/>
<dbReference type="UniPathway" id="UPA00196"/>
<evidence type="ECO:0000313" key="12">
    <source>
        <dbReference type="EMBL" id="EDP45427.1"/>
    </source>
</evidence>
<feature type="transmembrane region" description="Helical" evidence="11">
    <location>
        <begin position="563"/>
        <end position="583"/>
    </location>
</feature>
<feature type="transmembrane region" description="Helical" evidence="11">
    <location>
        <begin position="16"/>
        <end position="43"/>
    </location>
</feature>
<dbReference type="SUPFAM" id="SSF53649">
    <property type="entry name" value="Alkaline phosphatase-like"/>
    <property type="match status" value="1"/>
</dbReference>
<feature type="transmembrane region" description="Helical" evidence="11">
    <location>
        <begin position="1024"/>
        <end position="1048"/>
    </location>
</feature>
<keyword evidence="10" id="KW-0325">Glycoprotein</keyword>
<dbReference type="KEGG" id="mgl:MGL_0416"/>
<dbReference type="OMA" id="DHGMDEN"/>
<dbReference type="InterPro" id="IPR002591">
    <property type="entry name" value="Phosphodiest/P_Trfase"/>
</dbReference>
<dbReference type="VEuPathDB" id="FungiDB:MGL_0416"/>
<evidence type="ECO:0000256" key="2">
    <source>
        <dbReference type="ARBA" id="ARBA00004687"/>
    </source>
</evidence>
<comment type="subcellular location">
    <subcellularLocation>
        <location evidence="1">Endoplasmic reticulum membrane</location>
        <topology evidence="1">Multi-pass membrane protein</topology>
    </subcellularLocation>
</comment>
<keyword evidence="6 11" id="KW-0812">Transmembrane</keyword>
<feature type="transmembrane region" description="Helical" evidence="11">
    <location>
        <begin position="850"/>
        <end position="875"/>
    </location>
</feature>
<evidence type="ECO:0000256" key="7">
    <source>
        <dbReference type="ARBA" id="ARBA00022824"/>
    </source>
</evidence>
<organism evidence="12 13">
    <name type="scientific">Malassezia globosa (strain ATCC MYA-4612 / CBS 7966)</name>
    <name type="common">Dandruff-associated fungus</name>
    <dbReference type="NCBI Taxonomy" id="425265"/>
    <lineage>
        <taxon>Eukaryota</taxon>
        <taxon>Fungi</taxon>
        <taxon>Dikarya</taxon>
        <taxon>Basidiomycota</taxon>
        <taxon>Ustilaginomycotina</taxon>
        <taxon>Malasseziomycetes</taxon>
        <taxon>Malasseziales</taxon>
        <taxon>Malasseziaceae</taxon>
        <taxon>Malassezia</taxon>
    </lineage>
</organism>
<proteinExistence type="inferred from homology"/>
<dbReference type="PANTHER" id="PTHR23071">
    <property type="entry name" value="PHOSPHATIDYLINOSITOL GLYCAN"/>
    <property type="match status" value="1"/>
</dbReference>
<dbReference type="InParanoid" id="A8PTF5"/>
<feature type="transmembrane region" description="Helical" evidence="11">
    <location>
        <begin position="1068"/>
        <end position="1088"/>
    </location>
</feature>
<name>A8PTF5_MALGO</name>
<dbReference type="PANTHER" id="PTHR23071:SF1">
    <property type="entry name" value="GPI ETHANOLAMINE PHOSPHATE TRANSFERASE 3"/>
    <property type="match status" value="1"/>
</dbReference>
<gene>
    <name evidence="12" type="ORF">MGL_0416</name>
</gene>
<dbReference type="Proteomes" id="UP000008837">
    <property type="component" value="Unassembled WGS sequence"/>
</dbReference>
<evidence type="ECO:0000256" key="5">
    <source>
        <dbReference type="ARBA" id="ARBA00022679"/>
    </source>
</evidence>
<sequence length="1100" mass="120304">MASPRVGKALAARAPFVAVLAILGLVLLLHLAGLVLFTSGFLLQRVELNAINTCTKAPSATWQAPSPPPWAAHGNETALDAWDAVLDAHAECSLPPRFRRTVLWIIDALRYDFIADAPDSPPLAMPNPFIHNWIRTPATYTNTTPRSSFLAHFVADPPTTTLQRLKGLTTGSLPTFIEAGANFGGSGRVLEDTWIAQLRARKAPQERLSFVGDDTWQMVFANLFDEAHPYSSFNVEDLDTVDAGVESHMLRAMDQDDWTLIVAHSLGVDHVGHRFGPAHARMPPKLEQMERLIQDVLHKLRDDTLFVLLGDHGMDATGDHGGDSELEIGSGLWMYANTPFDPAARSLFGSASSPSTTSLTEHPDVTALLRDTPTSTPSFQPFSLLPIAPFEQGHRSLPQIDLVPTLALLMGVPIPFNNLGTVMPELFASDTQPLQSASSRLLRALRINARQIKTYLDAYAKHSADLKPFSAELRHAWLTALQADAVFAEHATHDHARKTAQAYMAFTRLALARAQSVWAQFEYVRMGLGIAVLASSLVVTWLLWHRAFSSTTAALARMTWQASWLGCVYGGVAGLLLSLTLRISTLEGQLAGMALGTACTLTWHLRPGHMAIDAFPVLRSKSFVSHVAAGVILGCHAMLYASNSFTMWEDRITLGMLTAILLARAWAGLVAPLTRWQLRIPIMAVIALVLVRVASMSRVCREEQAPYCTPSFYAYHATTDFADNPAYALSGPATNSPYALLAAYVVAFGIADVLRQALMPSRAHLSTASTLLTWVIRPAMLGAAGFWLADWVHGLDRWDEPTRATFFVVKMWVARVVLVVLLCGSVYWYLSPLSLSVLHERPAPGAQARVLLLGFGNTFGAAFLLAMSLIFAYLFLLSQPMGQLALTACFVALLLLAELGDHERDARLLAASKLAEATKTKEVTSTRHGPSFLDVVCVALLGFVAFFGTGHQATFSSIQWRVAFVGFSTVTYPWSPLFVILNAFGPLCVLPAFGVVLLTLWNLAPTRERPDEERPPPMRLPCDILRSALALLLYAGTLTLSAATWAWFFRRHLMLFKIWVPRYMTAGLGLLVTDVALLGAVLTAWCIASHTSRAFGTLYS</sequence>